<keyword evidence="2" id="KW-1185">Reference proteome</keyword>
<dbReference type="GeneID" id="38136758"/>
<name>A0A3F3PJ16_9EURO</name>
<dbReference type="Proteomes" id="UP000253729">
    <property type="component" value="Unassembled WGS sequence"/>
</dbReference>
<sequence length="56" mass="6502">MQPIIPPYPMKPGQKYLPFSHHIKRSDICLAAPILPAMFHTWYRLCRSQAVAPVHF</sequence>
<gene>
    <name evidence="1" type="ORF">BDQ94DRAFT_155029</name>
</gene>
<evidence type="ECO:0000313" key="1">
    <source>
        <dbReference type="EMBL" id="RDH26732.1"/>
    </source>
</evidence>
<dbReference type="EMBL" id="KZ852121">
    <property type="protein sequence ID" value="RDH26732.1"/>
    <property type="molecule type" value="Genomic_DNA"/>
</dbReference>
<reference evidence="1 2" key="1">
    <citation type="submission" date="2018-07" db="EMBL/GenBank/DDBJ databases">
        <title>The genomes of Aspergillus section Nigri reveals drivers in fungal speciation.</title>
        <authorList>
            <consortium name="DOE Joint Genome Institute"/>
            <person name="Vesth T.C."/>
            <person name="Nybo J."/>
            <person name="Theobald S."/>
            <person name="Brandl J."/>
            <person name="Frisvad J.C."/>
            <person name="Nielsen K.F."/>
            <person name="Lyhne E.K."/>
            <person name="Kogle M.E."/>
            <person name="Kuo A."/>
            <person name="Riley R."/>
            <person name="Clum A."/>
            <person name="Nolan M."/>
            <person name="Lipzen A."/>
            <person name="Salamov A."/>
            <person name="Henrissat B."/>
            <person name="Wiebenga A."/>
            <person name="De vries R.P."/>
            <person name="Grigoriev I.V."/>
            <person name="Mortensen U.H."/>
            <person name="Andersen M.R."/>
            <person name="Baker S.E."/>
        </authorList>
    </citation>
    <scope>NUCLEOTIDE SEQUENCE [LARGE SCALE GENOMIC DNA]</scope>
    <source>
        <strain evidence="1 2">CBS 139.54b</strain>
    </source>
</reference>
<protein>
    <submittedName>
        <fullName evidence="1">Uncharacterized protein</fullName>
    </submittedName>
</protein>
<proteinExistence type="predicted"/>
<dbReference type="RefSeq" id="XP_026619754.1">
    <property type="nucleotide sequence ID" value="XM_026768402.1"/>
</dbReference>
<dbReference type="AlphaFoldDB" id="A0A3F3PJ16"/>
<evidence type="ECO:0000313" key="2">
    <source>
        <dbReference type="Proteomes" id="UP000253729"/>
    </source>
</evidence>
<accession>A0A3F3PJ16</accession>
<organism evidence="1 2">
    <name type="scientific">Aspergillus welwitschiae</name>
    <dbReference type="NCBI Taxonomy" id="1341132"/>
    <lineage>
        <taxon>Eukaryota</taxon>
        <taxon>Fungi</taxon>
        <taxon>Dikarya</taxon>
        <taxon>Ascomycota</taxon>
        <taxon>Pezizomycotina</taxon>
        <taxon>Eurotiomycetes</taxon>
        <taxon>Eurotiomycetidae</taxon>
        <taxon>Eurotiales</taxon>
        <taxon>Aspergillaceae</taxon>
        <taxon>Aspergillus</taxon>
        <taxon>Aspergillus subgen. Circumdati</taxon>
    </lineage>
</organism>